<feature type="chain" id="PRO_5045285964" evidence="1">
    <location>
        <begin position="30"/>
        <end position="148"/>
    </location>
</feature>
<gene>
    <name evidence="2" type="ORF">K6753_00280</name>
</gene>
<keyword evidence="3" id="KW-1185">Reference proteome</keyword>
<keyword evidence="1" id="KW-0732">Signal</keyword>
<dbReference type="Pfam" id="PF09912">
    <property type="entry name" value="DUF2141"/>
    <property type="match status" value="1"/>
</dbReference>
<name>A0ABS7T277_9GAMM</name>
<evidence type="ECO:0000313" key="3">
    <source>
        <dbReference type="Proteomes" id="UP001430954"/>
    </source>
</evidence>
<evidence type="ECO:0000256" key="1">
    <source>
        <dbReference type="SAM" id="SignalP"/>
    </source>
</evidence>
<reference evidence="2 3" key="1">
    <citation type="submission" date="2021-09" db="EMBL/GenBank/DDBJ databases">
        <title>Lysobacter sp. 13A isolated from the river sediment.</title>
        <authorList>
            <person name="Liu H."/>
            <person name="Li S."/>
            <person name="Mao S."/>
        </authorList>
    </citation>
    <scope>NUCLEOTIDE SEQUENCE [LARGE SCALE GENOMIC DNA]</scope>
    <source>
        <strain evidence="2 3">13A</strain>
    </source>
</reference>
<sequence>MPSLSVHRRTRALRLGALASALLALPALATELAVDIEDVGAQSGRLTVFLFDSEEAWNGTRDALAMKRVYPDGSTRLNVRFDGLRAGRYGVMVLHDKDGNRKFDVGPLGIPQDDYGFSNNPFVLKRPGFERISFDLPASGRRITVRMK</sequence>
<comment type="caution">
    <text evidence="2">The sequence shown here is derived from an EMBL/GenBank/DDBJ whole genome shotgun (WGS) entry which is preliminary data.</text>
</comment>
<accession>A0ABS7T277</accession>
<dbReference type="InterPro" id="IPR018673">
    <property type="entry name" value="DUF2141"/>
</dbReference>
<proteinExistence type="predicted"/>
<dbReference type="Proteomes" id="UP001430954">
    <property type="component" value="Unassembled WGS sequence"/>
</dbReference>
<organism evidence="2 3">
    <name type="scientific">Novilysobacter selenitireducens</name>
    <dbReference type="NCBI Taxonomy" id="2872639"/>
    <lineage>
        <taxon>Bacteria</taxon>
        <taxon>Pseudomonadati</taxon>
        <taxon>Pseudomonadota</taxon>
        <taxon>Gammaproteobacteria</taxon>
        <taxon>Lysobacterales</taxon>
        <taxon>Lysobacteraceae</taxon>
        <taxon>Novilysobacter</taxon>
    </lineage>
</organism>
<protein>
    <submittedName>
        <fullName evidence="2">DUF2141 domain-containing protein</fullName>
    </submittedName>
</protein>
<evidence type="ECO:0000313" key="2">
    <source>
        <dbReference type="EMBL" id="MBZ4037969.1"/>
    </source>
</evidence>
<dbReference type="EMBL" id="JAINZW010000001">
    <property type="protein sequence ID" value="MBZ4037969.1"/>
    <property type="molecule type" value="Genomic_DNA"/>
</dbReference>
<feature type="signal peptide" evidence="1">
    <location>
        <begin position="1"/>
        <end position="29"/>
    </location>
</feature>
<dbReference type="RefSeq" id="WP_223674193.1">
    <property type="nucleotide sequence ID" value="NZ_JAINZW010000001.1"/>
</dbReference>